<feature type="region of interest" description="Disordered" evidence="1">
    <location>
        <begin position="1"/>
        <end position="20"/>
    </location>
</feature>
<evidence type="ECO:0000313" key="3">
    <source>
        <dbReference type="Proteomes" id="UP001165082"/>
    </source>
</evidence>
<gene>
    <name evidence="2" type="ORF">TrRE_jg1339</name>
</gene>
<protein>
    <submittedName>
        <fullName evidence="2">Uncharacterized protein</fullName>
    </submittedName>
</protein>
<accession>A0A9W7F5K6</accession>
<dbReference type="Proteomes" id="UP001165082">
    <property type="component" value="Unassembled WGS sequence"/>
</dbReference>
<comment type="caution">
    <text evidence="2">The sequence shown here is derived from an EMBL/GenBank/DDBJ whole genome shotgun (WGS) entry which is preliminary data.</text>
</comment>
<sequence length="233" mass="25415">GQPNGQPNGDFGGDLGNQTTTAKIPFTDTQQLALRESFDHMMTFLPSVPTPIKSLVASSIEDFVMEILAAKRAEDEAEEGIIVALRTSCSILLNLPPTGILVRVAKYVKSMDATERAVRGVWVAKVLKIIQSYLQVREDDEKGCKDGVKELVGVGVTGFLLGALILCHQSHPSIASELNLPSLESEIFESLGMYYEQEKGLGHGNWVPDSKARGGQVKAEHDLDQDPTVVRRR</sequence>
<evidence type="ECO:0000256" key="1">
    <source>
        <dbReference type="SAM" id="MobiDB-lite"/>
    </source>
</evidence>
<feature type="non-terminal residue" evidence="2">
    <location>
        <position position="1"/>
    </location>
</feature>
<proteinExistence type="predicted"/>
<reference evidence="2" key="1">
    <citation type="submission" date="2022-07" db="EMBL/GenBank/DDBJ databases">
        <title>Genome analysis of Parmales, a sister group of diatoms, reveals the evolutionary specialization of diatoms from phago-mixotrophs to photoautotrophs.</title>
        <authorList>
            <person name="Ban H."/>
            <person name="Sato S."/>
            <person name="Yoshikawa S."/>
            <person name="Kazumasa Y."/>
            <person name="Nakamura Y."/>
            <person name="Ichinomiya M."/>
            <person name="Saitoh K."/>
            <person name="Sato N."/>
            <person name="Blanc-Mathieu R."/>
            <person name="Endo H."/>
            <person name="Kuwata A."/>
            <person name="Ogata H."/>
        </authorList>
    </citation>
    <scope>NUCLEOTIDE SEQUENCE</scope>
</reference>
<feature type="region of interest" description="Disordered" evidence="1">
    <location>
        <begin position="205"/>
        <end position="233"/>
    </location>
</feature>
<keyword evidence="3" id="KW-1185">Reference proteome</keyword>
<evidence type="ECO:0000313" key="2">
    <source>
        <dbReference type="EMBL" id="GMI04134.1"/>
    </source>
</evidence>
<name>A0A9W7F5K6_9STRA</name>
<organism evidence="2 3">
    <name type="scientific">Triparma retinervis</name>
    <dbReference type="NCBI Taxonomy" id="2557542"/>
    <lineage>
        <taxon>Eukaryota</taxon>
        <taxon>Sar</taxon>
        <taxon>Stramenopiles</taxon>
        <taxon>Ochrophyta</taxon>
        <taxon>Bolidophyceae</taxon>
        <taxon>Parmales</taxon>
        <taxon>Triparmaceae</taxon>
        <taxon>Triparma</taxon>
    </lineage>
</organism>
<dbReference type="AlphaFoldDB" id="A0A9W7F5K6"/>
<dbReference type="EMBL" id="BRXZ01000063">
    <property type="protein sequence ID" value="GMI04134.1"/>
    <property type="molecule type" value="Genomic_DNA"/>
</dbReference>